<sequence>MELTQRFADLAKEIAEISDPLERSKRAHKVVTDLQEVTTELLRARREGVEELIALGMKQTEIGRHLDISRQMVGKLIKASPPPERAFLGTSKITIAVGEKREAAKDHGPAGPAVATEDLAAFDILSGLARELKLEASYETVASPGLIDLNRDNLVVICGPRLSPMIGQILASDQHIKFDRDESGWYLQDQVTGIAYRSPMDTGERADYAYLGRLPRPDGRGTFVYLAGIHAVGATGVTHWLAHNLSDLYREVGRRRFSTLIRCTYTTDPLQITSSERVTPLYRRGAAA</sequence>
<evidence type="ECO:0000313" key="1">
    <source>
        <dbReference type="EMBL" id="MFC7331397.1"/>
    </source>
</evidence>
<reference evidence="2" key="1">
    <citation type="journal article" date="2019" name="Int. J. Syst. Evol. Microbiol.">
        <title>The Global Catalogue of Microorganisms (GCM) 10K type strain sequencing project: providing services to taxonomists for standard genome sequencing and annotation.</title>
        <authorList>
            <consortium name="The Broad Institute Genomics Platform"/>
            <consortium name="The Broad Institute Genome Sequencing Center for Infectious Disease"/>
            <person name="Wu L."/>
            <person name="Ma J."/>
        </authorList>
    </citation>
    <scope>NUCLEOTIDE SEQUENCE [LARGE SCALE GENOMIC DNA]</scope>
    <source>
        <strain evidence="2">CGMCC 4.7382</strain>
    </source>
</reference>
<keyword evidence="2" id="KW-1185">Reference proteome</keyword>
<organism evidence="1 2">
    <name type="scientific">Marinactinospora rubrisoli</name>
    <dbReference type="NCBI Taxonomy" id="2715399"/>
    <lineage>
        <taxon>Bacteria</taxon>
        <taxon>Bacillati</taxon>
        <taxon>Actinomycetota</taxon>
        <taxon>Actinomycetes</taxon>
        <taxon>Streptosporangiales</taxon>
        <taxon>Nocardiopsidaceae</taxon>
        <taxon>Marinactinospora</taxon>
    </lineage>
</organism>
<evidence type="ECO:0008006" key="3">
    <source>
        <dbReference type="Google" id="ProtNLM"/>
    </source>
</evidence>
<protein>
    <recommendedName>
        <fullName evidence="3">Sigma-70 family RNA polymerase sigma factor</fullName>
    </recommendedName>
</protein>
<dbReference type="EMBL" id="JBHTBH010000020">
    <property type="protein sequence ID" value="MFC7331397.1"/>
    <property type="molecule type" value="Genomic_DNA"/>
</dbReference>
<dbReference type="RefSeq" id="WP_379874214.1">
    <property type="nucleotide sequence ID" value="NZ_JBHTBH010000020.1"/>
</dbReference>
<evidence type="ECO:0000313" key="2">
    <source>
        <dbReference type="Proteomes" id="UP001596540"/>
    </source>
</evidence>
<comment type="caution">
    <text evidence="1">The sequence shown here is derived from an EMBL/GenBank/DDBJ whole genome shotgun (WGS) entry which is preliminary data.</text>
</comment>
<proteinExistence type="predicted"/>
<name>A0ABW2KQE0_9ACTN</name>
<dbReference type="Proteomes" id="UP001596540">
    <property type="component" value="Unassembled WGS sequence"/>
</dbReference>
<gene>
    <name evidence="1" type="ORF">ACFQRF_27005</name>
</gene>
<accession>A0ABW2KQE0</accession>